<sequence length="222" mass="25683">MEEMVNEIAQRAISAYNWTIYPQFRHNLLSLSAYETVLNESYGELEHLSGRDFAKRFWSRTFRLPSRDRETTEVGYPVAHIWIKQFDPDTSRFLPVLKYDALSGRLEQCSDCRNVTWPRGTFPPPVVPVCGYHHELCQEQDRRHFALIGALAGVMAVILTAAIYINRFLIRKAGTNTGPWWLLDDSLRTAGMKQKKQRRLSDKEYTVHTHNTIPEASILTVK</sequence>
<dbReference type="STRING" id="947166.A0A1D1VFI9"/>
<dbReference type="SUPFAM" id="SSF53822">
    <property type="entry name" value="Periplasmic binding protein-like I"/>
    <property type="match status" value="1"/>
</dbReference>
<dbReference type="Gene3D" id="3.40.50.2300">
    <property type="match status" value="1"/>
</dbReference>
<proteinExistence type="predicted"/>
<reference evidence="2 3" key="1">
    <citation type="journal article" date="2016" name="Nat. Commun.">
        <title>Extremotolerant tardigrade genome and improved radiotolerance of human cultured cells by tardigrade-unique protein.</title>
        <authorList>
            <person name="Hashimoto T."/>
            <person name="Horikawa D.D."/>
            <person name="Saito Y."/>
            <person name="Kuwahara H."/>
            <person name="Kozuka-Hata H."/>
            <person name="Shin-I T."/>
            <person name="Minakuchi Y."/>
            <person name="Ohishi K."/>
            <person name="Motoyama A."/>
            <person name="Aizu T."/>
            <person name="Enomoto A."/>
            <person name="Kondo K."/>
            <person name="Tanaka S."/>
            <person name="Hara Y."/>
            <person name="Koshikawa S."/>
            <person name="Sagara H."/>
            <person name="Miura T."/>
            <person name="Yokobori S."/>
            <person name="Miyagawa K."/>
            <person name="Suzuki Y."/>
            <person name="Kubo T."/>
            <person name="Oyama M."/>
            <person name="Kohara Y."/>
            <person name="Fujiyama A."/>
            <person name="Arakawa K."/>
            <person name="Katayama T."/>
            <person name="Toyoda A."/>
            <person name="Kunieda T."/>
        </authorList>
    </citation>
    <scope>NUCLEOTIDE SEQUENCE [LARGE SCALE GENOMIC DNA]</scope>
    <source>
        <strain evidence="2 3">YOKOZUNA-1</strain>
    </source>
</reference>
<organism evidence="2 3">
    <name type="scientific">Ramazzottius varieornatus</name>
    <name type="common">Water bear</name>
    <name type="synonym">Tardigrade</name>
    <dbReference type="NCBI Taxonomy" id="947166"/>
    <lineage>
        <taxon>Eukaryota</taxon>
        <taxon>Metazoa</taxon>
        <taxon>Ecdysozoa</taxon>
        <taxon>Tardigrada</taxon>
        <taxon>Eutardigrada</taxon>
        <taxon>Parachela</taxon>
        <taxon>Hypsibioidea</taxon>
        <taxon>Ramazzottiidae</taxon>
        <taxon>Ramazzottius</taxon>
    </lineage>
</organism>
<evidence type="ECO:0000313" key="3">
    <source>
        <dbReference type="Proteomes" id="UP000186922"/>
    </source>
</evidence>
<accession>A0A1D1VFI9</accession>
<keyword evidence="1" id="KW-1133">Transmembrane helix</keyword>
<keyword evidence="3" id="KW-1185">Reference proteome</keyword>
<evidence type="ECO:0008006" key="4">
    <source>
        <dbReference type="Google" id="ProtNLM"/>
    </source>
</evidence>
<evidence type="ECO:0000313" key="2">
    <source>
        <dbReference type="EMBL" id="GAV00402.1"/>
    </source>
</evidence>
<gene>
    <name evidence="2" type="primary">RvY_11254-1</name>
    <name evidence="2" type="synonym">RvY_11254.1</name>
    <name evidence="2" type="ORF">RvY_11254</name>
</gene>
<evidence type="ECO:0000256" key="1">
    <source>
        <dbReference type="SAM" id="Phobius"/>
    </source>
</evidence>
<protein>
    <recommendedName>
        <fullName evidence="4">Receptor ligand binding region domain-containing protein</fullName>
    </recommendedName>
</protein>
<dbReference type="EMBL" id="BDGG01000006">
    <property type="protein sequence ID" value="GAV00402.1"/>
    <property type="molecule type" value="Genomic_DNA"/>
</dbReference>
<name>A0A1D1VFI9_RAMVA</name>
<keyword evidence="1" id="KW-0812">Transmembrane</keyword>
<dbReference type="AlphaFoldDB" id="A0A1D1VFI9"/>
<dbReference type="Proteomes" id="UP000186922">
    <property type="component" value="Unassembled WGS sequence"/>
</dbReference>
<dbReference type="OrthoDB" id="10639008at2759"/>
<comment type="caution">
    <text evidence="2">The sequence shown here is derived from an EMBL/GenBank/DDBJ whole genome shotgun (WGS) entry which is preliminary data.</text>
</comment>
<keyword evidence="1" id="KW-0472">Membrane</keyword>
<feature type="transmembrane region" description="Helical" evidence="1">
    <location>
        <begin position="145"/>
        <end position="165"/>
    </location>
</feature>
<dbReference type="InterPro" id="IPR028082">
    <property type="entry name" value="Peripla_BP_I"/>
</dbReference>